<dbReference type="OrthoDB" id="330671at2759"/>
<reference evidence="2" key="1">
    <citation type="submission" date="2015-09" db="EMBL/GenBank/DDBJ databases">
        <authorList>
            <consortium name="Pathogen Informatics"/>
        </authorList>
    </citation>
    <scope>NUCLEOTIDE SEQUENCE [LARGE SCALE GENOMIC DNA]</scope>
    <source>
        <strain evidence="2">Lake Konstanz</strain>
    </source>
</reference>
<dbReference type="InterPro" id="IPR009218">
    <property type="entry name" value="HD_phosphohydro"/>
</dbReference>
<gene>
    <name evidence="1" type="ORF">BSAL_86575</name>
</gene>
<dbReference type="SUPFAM" id="SSF109604">
    <property type="entry name" value="HD-domain/PDEase-like"/>
    <property type="match status" value="1"/>
</dbReference>
<name>A0A0S4J1A5_BODSA</name>
<dbReference type="EMBL" id="CYKH01001061">
    <property type="protein sequence ID" value="CUG81231.1"/>
    <property type="molecule type" value="Genomic_DNA"/>
</dbReference>
<dbReference type="VEuPathDB" id="TriTrypDB:BSAL_86575"/>
<evidence type="ECO:0000313" key="1">
    <source>
        <dbReference type="EMBL" id="CUG81231.1"/>
    </source>
</evidence>
<dbReference type="AlphaFoldDB" id="A0A0S4J1A5"/>
<organism evidence="1 2">
    <name type="scientific">Bodo saltans</name>
    <name type="common">Flagellated protozoan</name>
    <dbReference type="NCBI Taxonomy" id="75058"/>
    <lineage>
        <taxon>Eukaryota</taxon>
        <taxon>Discoba</taxon>
        <taxon>Euglenozoa</taxon>
        <taxon>Kinetoplastea</taxon>
        <taxon>Metakinetoplastina</taxon>
        <taxon>Eubodonida</taxon>
        <taxon>Bodonidae</taxon>
        <taxon>Bodo</taxon>
    </lineage>
</organism>
<accession>A0A0S4J1A5</accession>
<dbReference type="PANTHER" id="PTHR21174:SF0">
    <property type="entry name" value="HD PHOSPHOHYDROLASE FAMILY PROTEIN-RELATED"/>
    <property type="match status" value="1"/>
</dbReference>
<dbReference type="PANTHER" id="PTHR21174">
    <property type="match status" value="1"/>
</dbReference>
<dbReference type="Proteomes" id="UP000051952">
    <property type="component" value="Unassembled WGS sequence"/>
</dbReference>
<proteinExistence type="predicted"/>
<evidence type="ECO:0000313" key="2">
    <source>
        <dbReference type="Proteomes" id="UP000051952"/>
    </source>
</evidence>
<protein>
    <submittedName>
        <fullName evidence="1">GPI-anchored surface protein, putative</fullName>
    </submittedName>
</protein>
<sequence length="296" mass="33643">MVGDAMCCARVRLGAAEMLFVAEKYLEGFRLGVRALSGNVLEVRADRCDGIALEFWRVIVAAYEAPQRHYHTLQHVHSLLVEIDQTESISKDDKALLSLIAFFHDVVYDPTRNDNEAKSAEVFDECLRRCTVFLGKATCENAANGMDTVRRGILATKDHFSCPADTPEVIKYFLDMDVAILGASAATYCQYADQVRLEYSHVVDSAFAEGRITFLEKCLSQENIYKTEHFRALYEQSARDNIEHEINNLQLLQRHREDEAMNQLIKATQLQLLDFEAVRQILFTPPPLLPSVKYPF</sequence>
<keyword evidence="2" id="KW-1185">Reference proteome</keyword>
<dbReference type="OMA" id="QFAEHEK"/>